<sequence>MNYPLNQSKAKSKNSPKHLRESRGPATPATKLMLLKLKGSTPLTTNRTNMGLGTSMQRDMDGSRNIMPNTDLMHNPYHLSKIDTPHQAEIILKATNSKRALKEDRLLSEAEQHILDLARIGINIKELSKSFRQIESPTQSKIRMLMEEINGSTQDTAVSVPETESAESQFLFHAKKIQQIEDTRQNSRNKRLLRINTNSRQKTRYSRSNFNHNSGYKSGYNQNNGNRNGLNSFKTASNFDQNSSLGFQTDYPRSLISAKKYQNLKKDLKLTKKIRKIKIIKKARDQKPKNLFNQLSKASRIRKQLRNTSKHSKQRKKPTKNNYFARRNKSSRPLIKKLRKIWYYNATKNDQQAQSMVNACQKSLVPSNTEVRIPDIIYPAAATNPKEGILTAKTPKQSHQCYGTEIFIVGNNKKSDRWQTAFVLPIFAKEEPNKIRPLLDLTQINKFVVKESFKMKESDPIKSGTTRRLHVQAGHQFSIPSHSPEQLISKNVQIHTQERDHGIGIETNQENWDTIDLLYRRHSSIGNLERGMPETYNNSPKTPKNLGFTINKEKSITTPKQKAVGLNRLFSAAATAVGPSAIKSRELQLNITEELQKNRCQYNALCSLSLETIKDLRWWNNQMEKWNSSPIIMRLHNPNEYVHATTDASGTGWGITSQYMLLAGTWEIKIWRRVQITRKHGLYYMLSKIMQNYGEGEK</sequence>
<name>A0A2U1IWK9_SMIAN</name>
<accession>A0A2U1IWK9</accession>
<organism evidence="2 3">
    <name type="scientific">Smittium angustum</name>
    <dbReference type="NCBI Taxonomy" id="133377"/>
    <lineage>
        <taxon>Eukaryota</taxon>
        <taxon>Fungi</taxon>
        <taxon>Fungi incertae sedis</taxon>
        <taxon>Zoopagomycota</taxon>
        <taxon>Kickxellomycotina</taxon>
        <taxon>Harpellomycetes</taxon>
        <taxon>Harpellales</taxon>
        <taxon>Legeriomycetaceae</taxon>
        <taxon>Smittium</taxon>
    </lineage>
</organism>
<dbReference type="EMBL" id="MBFU01000924">
    <property type="protein sequence ID" value="PVZ97206.1"/>
    <property type="molecule type" value="Genomic_DNA"/>
</dbReference>
<gene>
    <name evidence="2" type="ORF">BB558_006846</name>
</gene>
<dbReference type="InterPro" id="IPR052055">
    <property type="entry name" value="Hepadnavirus_pol/RT"/>
</dbReference>
<feature type="compositionally biased region" description="Low complexity" evidence="1">
    <location>
        <begin position="219"/>
        <end position="231"/>
    </location>
</feature>
<dbReference type="AlphaFoldDB" id="A0A2U1IWK9"/>
<dbReference type="PANTHER" id="PTHR33050">
    <property type="entry name" value="REVERSE TRANSCRIPTASE DOMAIN-CONTAINING PROTEIN"/>
    <property type="match status" value="1"/>
</dbReference>
<feature type="region of interest" description="Disordered" evidence="1">
    <location>
        <begin position="183"/>
        <end position="235"/>
    </location>
</feature>
<feature type="region of interest" description="Disordered" evidence="1">
    <location>
        <begin position="288"/>
        <end position="329"/>
    </location>
</feature>
<dbReference type="Proteomes" id="UP000245591">
    <property type="component" value="Unassembled WGS sequence"/>
</dbReference>
<feature type="compositionally biased region" description="Polar residues" evidence="1">
    <location>
        <begin position="195"/>
        <end position="216"/>
    </location>
</feature>
<dbReference type="PANTHER" id="PTHR33050:SF7">
    <property type="entry name" value="RIBONUCLEASE H"/>
    <property type="match status" value="1"/>
</dbReference>
<evidence type="ECO:0000313" key="2">
    <source>
        <dbReference type="EMBL" id="PVZ97206.1"/>
    </source>
</evidence>
<keyword evidence="3" id="KW-1185">Reference proteome</keyword>
<reference evidence="2 3" key="1">
    <citation type="journal article" date="2018" name="MBio">
        <title>Comparative Genomics Reveals the Core Gene Toolbox for the Fungus-Insect Symbiosis.</title>
        <authorList>
            <person name="Wang Y."/>
            <person name="Stata M."/>
            <person name="Wang W."/>
            <person name="Stajich J.E."/>
            <person name="White M.M."/>
            <person name="Moncalvo J.M."/>
        </authorList>
    </citation>
    <scope>NUCLEOTIDE SEQUENCE [LARGE SCALE GENOMIC DNA]</scope>
    <source>
        <strain evidence="2 3">AUS-126-30</strain>
    </source>
</reference>
<feature type="region of interest" description="Disordered" evidence="1">
    <location>
        <begin position="1"/>
        <end position="28"/>
    </location>
</feature>
<evidence type="ECO:0000313" key="3">
    <source>
        <dbReference type="Proteomes" id="UP000245591"/>
    </source>
</evidence>
<feature type="compositionally biased region" description="Basic residues" evidence="1">
    <location>
        <begin position="299"/>
        <end position="319"/>
    </location>
</feature>
<evidence type="ECO:0000256" key="1">
    <source>
        <dbReference type="SAM" id="MobiDB-lite"/>
    </source>
</evidence>
<comment type="caution">
    <text evidence="2">The sequence shown here is derived from an EMBL/GenBank/DDBJ whole genome shotgun (WGS) entry which is preliminary data.</text>
</comment>
<proteinExistence type="predicted"/>
<protein>
    <submittedName>
        <fullName evidence="2">Uncharacterized protein</fullName>
    </submittedName>
</protein>